<keyword evidence="3" id="KW-1185">Reference proteome</keyword>
<feature type="transmembrane region" description="Helical" evidence="1">
    <location>
        <begin position="163"/>
        <end position="189"/>
    </location>
</feature>
<dbReference type="InParanoid" id="A0A2U3MXA0"/>
<evidence type="ECO:0000313" key="3">
    <source>
        <dbReference type="Proteomes" id="UP000245974"/>
    </source>
</evidence>
<evidence type="ECO:0000256" key="1">
    <source>
        <dbReference type="SAM" id="Phobius"/>
    </source>
</evidence>
<protein>
    <submittedName>
        <fullName evidence="2">Inner membrane protein YjgN</fullName>
    </submittedName>
</protein>
<feature type="transmembrane region" description="Helical" evidence="1">
    <location>
        <begin position="311"/>
        <end position="330"/>
    </location>
</feature>
<keyword evidence="1" id="KW-0812">Transmembrane</keyword>
<dbReference type="RefSeq" id="WP_121973564.1">
    <property type="nucleotide sequence ID" value="NZ_OOGT01000040.1"/>
</dbReference>
<feature type="transmembrane region" description="Helical" evidence="1">
    <location>
        <begin position="255"/>
        <end position="275"/>
    </location>
</feature>
<sequence length="373" mass="42937">MQQPEENILSDQTPEFTENSLFVSQDRPLYLGKTYRFRFHGQAMEYFGIWFINILLTIVTLSLYAPWAKVRRLRYFYTNTAFFDRAFDFTGLPTKILIGRLIALGLYAAVSFGSMFAPTLTFIGFLIIYLAIPWLVRATIRFNSRNSKFGNSRFYFSGSTKQAYWLFLKAILISIATLGIFAPVAIWLYKKYLVDHLYVGQLKFNLTNSWSNYMSAVYIPIFLFWGVLAIIGILFAALYGAMSTGQGININLSQLGIYLIIAVYILLLFFIGPLIQARIYITTWNHTRLGDSQFQTDCNQWKYTWIVASNWIIKVLSLGLMSAWAAIRLYKYQVESLSLQLEDDPNQMINLAQTDHNAIAEEISDIFDLDISL</sequence>
<dbReference type="Pfam" id="PF05987">
    <property type="entry name" value="DUF898"/>
    <property type="match status" value="1"/>
</dbReference>
<feature type="transmembrane region" description="Helical" evidence="1">
    <location>
        <begin position="97"/>
        <end position="116"/>
    </location>
</feature>
<feature type="transmembrane region" description="Helical" evidence="1">
    <location>
        <begin position="47"/>
        <end position="67"/>
    </location>
</feature>
<keyword evidence="1" id="KW-0472">Membrane</keyword>
<feature type="transmembrane region" description="Helical" evidence="1">
    <location>
        <begin position="122"/>
        <end position="142"/>
    </location>
</feature>
<dbReference type="EMBL" id="OOGT01000040">
    <property type="protein sequence ID" value="SPL70062.1"/>
    <property type="molecule type" value="Genomic_DNA"/>
</dbReference>
<reference evidence="3" key="1">
    <citation type="submission" date="2018-03" db="EMBL/GenBank/DDBJ databases">
        <authorList>
            <person name="Blom J."/>
        </authorList>
    </citation>
    <scope>NUCLEOTIDE SEQUENCE [LARGE SCALE GENOMIC DNA]</scope>
    <source>
        <strain evidence="3">KPC-SM-21</strain>
    </source>
</reference>
<name>A0A2U3MXA0_9GAMM</name>
<dbReference type="OrthoDB" id="9765721at2"/>
<gene>
    <name evidence="2" type="primary">yjgN</name>
    <name evidence="2" type="ORF">KPC_1240</name>
</gene>
<dbReference type="AlphaFoldDB" id="A0A2U3MXA0"/>
<keyword evidence="1" id="KW-1133">Transmembrane helix</keyword>
<dbReference type="InterPro" id="IPR010295">
    <property type="entry name" value="DUF898"/>
</dbReference>
<accession>A0A2U3MXA0</accession>
<dbReference type="Proteomes" id="UP000245974">
    <property type="component" value="Unassembled WGS sequence"/>
</dbReference>
<organism evidence="2 3">
    <name type="scientific">Acinetobacter stercoris</name>
    <dbReference type="NCBI Taxonomy" id="2126983"/>
    <lineage>
        <taxon>Bacteria</taxon>
        <taxon>Pseudomonadati</taxon>
        <taxon>Pseudomonadota</taxon>
        <taxon>Gammaproteobacteria</taxon>
        <taxon>Moraxellales</taxon>
        <taxon>Moraxellaceae</taxon>
        <taxon>Acinetobacter</taxon>
    </lineage>
</organism>
<evidence type="ECO:0000313" key="2">
    <source>
        <dbReference type="EMBL" id="SPL70062.1"/>
    </source>
</evidence>
<feature type="transmembrane region" description="Helical" evidence="1">
    <location>
        <begin position="217"/>
        <end position="243"/>
    </location>
</feature>
<proteinExistence type="predicted"/>